<protein>
    <submittedName>
        <fullName evidence="1">Uncharacterized protein</fullName>
    </submittedName>
</protein>
<organism evidence="1 2">
    <name type="scientific">Tunturiibacter empetritectus</name>
    <dbReference type="NCBI Taxonomy" id="3069691"/>
    <lineage>
        <taxon>Bacteria</taxon>
        <taxon>Pseudomonadati</taxon>
        <taxon>Acidobacteriota</taxon>
        <taxon>Terriglobia</taxon>
        <taxon>Terriglobales</taxon>
        <taxon>Acidobacteriaceae</taxon>
        <taxon>Tunturiibacter</taxon>
    </lineage>
</organism>
<accession>A0A7W8IJ19</accession>
<comment type="caution">
    <text evidence="1">The sequence shown here is derived from an EMBL/GenBank/DDBJ whole genome shotgun (WGS) entry which is preliminary data.</text>
</comment>
<sequence>MRAKTLAMVSTALFVGPLLLKELSLSAEAGQDRVVRLAELEIDPANLEPYKAALREEIATSIRVEPGVLTL</sequence>
<name>A0A7W8IJ19_9BACT</name>
<dbReference type="Gene3D" id="3.30.70.100">
    <property type="match status" value="1"/>
</dbReference>
<dbReference type="EMBL" id="JACHDY010000003">
    <property type="protein sequence ID" value="MBB5318076.1"/>
    <property type="molecule type" value="Genomic_DNA"/>
</dbReference>
<dbReference type="AlphaFoldDB" id="A0A7W8IJ19"/>
<evidence type="ECO:0000313" key="2">
    <source>
        <dbReference type="Proteomes" id="UP000568106"/>
    </source>
</evidence>
<dbReference type="Proteomes" id="UP000568106">
    <property type="component" value="Unassembled WGS sequence"/>
</dbReference>
<keyword evidence="2" id="KW-1185">Reference proteome</keyword>
<evidence type="ECO:0000313" key="1">
    <source>
        <dbReference type="EMBL" id="MBB5318076.1"/>
    </source>
</evidence>
<proteinExistence type="predicted"/>
<gene>
    <name evidence="1" type="ORF">HDF09_002762</name>
</gene>
<reference evidence="1" key="1">
    <citation type="submission" date="2020-08" db="EMBL/GenBank/DDBJ databases">
        <title>Genomic Encyclopedia of Type Strains, Phase IV (KMG-V): Genome sequencing to study the core and pangenomes of soil and plant-associated prokaryotes.</title>
        <authorList>
            <person name="Whitman W."/>
        </authorList>
    </citation>
    <scope>NUCLEOTIDE SEQUENCE [LARGE SCALE GENOMIC DNA]</scope>
    <source>
        <strain evidence="1">M8UP27</strain>
    </source>
</reference>